<dbReference type="PANTHER" id="PTHR43182">
    <property type="entry name" value="COBALT-PRECORRIN-6B C(15)-METHYLTRANSFERASE (DECARBOXYLATING)"/>
    <property type="match status" value="1"/>
</dbReference>
<dbReference type="InterPro" id="IPR006365">
    <property type="entry name" value="Cbl_synth_CobL"/>
</dbReference>
<dbReference type="UniPathway" id="UPA00148"/>
<evidence type="ECO:0000256" key="1">
    <source>
        <dbReference type="ARBA" id="ARBA00004953"/>
    </source>
</evidence>
<dbReference type="InterPro" id="IPR014777">
    <property type="entry name" value="4pyrrole_Mease_sub1"/>
</dbReference>
<keyword evidence="2" id="KW-0169">Cobalamin biosynthesis</keyword>
<dbReference type="InterPro" id="IPR000878">
    <property type="entry name" value="4pyrrol_Mease"/>
</dbReference>
<evidence type="ECO:0000256" key="3">
    <source>
        <dbReference type="ARBA" id="ARBA00022603"/>
    </source>
</evidence>
<dbReference type="PIRSF" id="PIRSF036428">
    <property type="entry name" value="CobL"/>
    <property type="match status" value="1"/>
</dbReference>
<dbReference type="STRING" id="1121353.H924_06810"/>
<dbReference type="AlphaFoldDB" id="M1TR59"/>
<dbReference type="EMBL" id="CP004354">
    <property type="protein sequence ID" value="AGG66806.1"/>
    <property type="molecule type" value="Genomic_DNA"/>
</dbReference>
<organism evidence="8 9">
    <name type="scientific">Corynebacterium callunae DSM 20147</name>
    <dbReference type="NCBI Taxonomy" id="1121353"/>
    <lineage>
        <taxon>Bacteria</taxon>
        <taxon>Bacillati</taxon>
        <taxon>Actinomycetota</taxon>
        <taxon>Actinomycetes</taxon>
        <taxon>Mycobacteriales</taxon>
        <taxon>Corynebacteriaceae</taxon>
        <taxon>Corynebacterium</taxon>
    </lineage>
</organism>
<dbReference type="PATRIC" id="fig|1121353.3.peg.1388"/>
<comment type="pathway">
    <text evidence="1">Cofactor biosynthesis; adenosylcobalamin biosynthesis.</text>
</comment>
<keyword evidence="9" id="KW-1185">Reference proteome</keyword>
<dbReference type="InterPro" id="IPR012818">
    <property type="entry name" value="CbiE"/>
</dbReference>
<proteinExistence type="predicted"/>
<protein>
    <submittedName>
        <fullName evidence="8">Precorrin-6y methylase</fullName>
    </submittedName>
</protein>
<dbReference type="Gene3D" id="3.40.1010.10">
    <property type="entry name" value="Cobalt-precorrin-4 Transmethylase, Domain 1"/>
    <property type="match status" value="1"/>
</dbReference>
<keyword evidence="5" id="KW-0949">S-adenosyl-L-methionine</keyword>
<dbReference type="SUPFAM" id="SSF53335">
    <property type="entry name" value="S-adenosyl-L-methionine-dependent methyltransferases"/>
    <property type="match status" value="1"/>
</dbReference>
<feature type="domain" description="Tetrapyrrole methylase" evidence="7">
    <location>
        <begin position="38"/>
        <end position="226"/>
    </location>
</feature>
<dbReference type="InterPro" id="IPR050714">
    <property type="entry name" value="Cobalamin_biosynth_MTase"/>
</dbReference>
<evidence type="ECO:0000313" key="8">
    <source>
        <dbReference type="EMBL" id="AGG66806.1"/>
    </source>
</evidence>
<dbReference type="GO" id="GO:0009236">
    <property type="term" value="P:cobalamin biosynthetic process"/>
    <property type="evidence" value="ECO:0007669"/>
    <property type="project" value="UniProtKB-UniPathway"/>
</dbReference>
<dbReference type="HOGENOM" id="CLU_031955_0_0_11"/>
<dbReference type="Pfam" id="PF00590">
    <property type="entry name" value="TP_methylase"/>
    <property type="match status" value="1"/>
</dbReference>
<dbReference type="NCBIfam" id="TIGR02467">
    <property type="entry name" value="CbiE"/>
    <property type="match status" value="1"/>
</dbReference>
<sequence>MSAPEPTHPTAQPRFGVVGENFNPEVAPSTQPKGPQDTIVLIGIGAGGFEELGLKAQTALRNAEVILGSWRQLNILPESLHAERHPWPAPQHPDLESLFKGFNGRHVAVLASGDPLFFGAGPALVKALGMQRLEIIPAPSSASLACARLGWPLERTLIASLATDPVETLIPFIDSGARFLVLGKDEFSAPAIAELLNARGQGTMRITVLSDLGSSDEEISIGTAAQPPAPVSALNVIAIEPAPDAPKHKRSLVPGADYGEVDKEATLLDPDLRAMTIAALKPIPGDTLWSVGEPTGTIAIEWLRVLGLSTSGGTRTRARAICFEATADRAAQISRTATAAGVPWLKVVHATPLNAKALKDIRYNTGPDAASPDAIYLGKAILNELITETAWMVLKPGGTMVASAVNKEEIAKLEEFHAHYGGVLKSFTMGSSHTAETLSVTQWRATKPLSPSSI</sequence>
<gene>
    <name evidence="8" type="ORF">H924_06810</name>
</gene>
<dbReference type="eggNOG" id="COG2242">
    <property type="taxonomic scope" value="Bacteria"/>
</dbReference>
<evidence type="ECO:0000256" key="5">
    <source>
        <dbReference type="ARBA" id="ARBA00022691"/>
    </source>
</evidence>
<feature type="region of interest" description="Disordered" evidence="6">
    <location>
        <begin position="1"/>
        <end position="34"/>
    </location>
</feature>
<dbReference type="InterPro" id="IPR029063">
    <property type="entry name" value="SAM-dependent_MTases_sf"/>
</dbReference>
<name>M1TR59_9CORY</name>
<keyword evidence="4" id="KW-0808">Transferase</keyword>
<evidence type="ECO:0000256" key="6">
    <source>
        <dbReference type="SAM" id="MobiDB-lite"/>
    </source>
</evidence>
<dbReference type="KEGG" id="ccn:H924_06810"/>
<evidence type="ECO:0000256" key="2">
    <source>
        <dbReference type="ARBA" id="ARBA00022573"/>
    </source>
</evidence>
<dbReference type="GO" id="GO:0032259">
    <property type="term" value="P:methylation"/>
    <property type="evidence" value="ECO:0007669"/>
    <property type="project" value="UniProtKB-KW"/>
</dbReference>
<dbReference type="PANTHER" id="PTHR43182:SF1">
    <property type="entry name" value="COBALT-PRECORRIN-7 C(5)-METHYLTRANSFERASE"/>
    <property type="match status" value="1"/>
</dbReference>
<dbReference type="GO" id="GO:0008276">
    <property type="term" value="F:protein methyltransferase activity"/>
    <property type="evidence" value="ECO:0007669"/>
    <property type="project" value="InterPro"/>
</dbReference>
<dbReference type="CDD" id="cd11644">
    <property type="entry name" value="Precorrin-6Y-MT"/>
    <property type="match status" value="1"/>
</dbReference>
<evidence type="ECO:0000256" key="4">
    <source>
        <dbReference type="ARBA" id="ARBA00022679"/>
    </source>
</evidence>
<dbReference type="InterPro" id="IPR035996">
    <property type="entry name" value="4pyrrol_Methylase_sf"/>
</dbReference>
<evidence type="ECO:0000259" key="7">
    <source>
        <dbReference type="Pfam" id="PF00590"/>
    </source>
</evidence>
<reference evidence="8 9" key="1">
    <citation type="submission" date="2013-02" db="EMBL/GenBank/DDBJ databases">
        <title>The complete genome sequence of Corynebacterium callunae DSM 20147.</title>
        <authorList>
            <person name="Ruckert C."/>
            <person name="Albersmeier A."/>
            <person name="Kalinowski J."/>
        </authorList>
    </citation>
    <scope>NUCLEOTIDE SEQUENCE [LARGE SCALE GENOMIC DNA]</scope>
    <source>
        <strain evidence="8 9">DSM 20147</strain>
    </source>
</reference>
<evidence type="ECO:0000313" key="9">
    <source>
        <dbReference type="Proteomes" id="UP000011760"/>
    </source>
</evidence>
<dbReference type="SUPFAM" id="SSF53790">
    <property type="entry name" value="Tetrapyrrole methylase"/>
    <property type="match status" value="1"/>
</dbReference>
<keyword evidence="3 8" id="KW-0489">Methyltransferase</keyword>
<dbReference type="eggNOG" id="COG2241">
    <property type="taxonomic scope" value="Bacteria"/>
</dbReference>
<dbReference type="Gene3D" id="3.40.50.150">
    <property type="entry name" value="Vaccinia Virus protein VP39"/>
    <property type="match status" value="1"/>
</dbReference>
<dbReference type="Proteomes" id="UP000011760">
    <property type="component" value="Chromosome"/>
</dbReference>
<accession>M1TR59</accession>